<feature type="transmembrane region" description="Helical" evidence="1">
    <location>
        <begin position="142"/>
        <end position="161"/>
    </location>
</feature>
<feature type="transmembrane region" description="Helical" evidence="1">
    <location>
        <begin position="89"/>
        <end position="122"/>
    </location>
</feature>
<dbReference type="Proteomes" id="UP000578819">
    <property type="component" value="Unassembled WGS sequence"/>
</dbReference>
<organism evidence="2 3">
    <name type="scientific">Micromonospora polyrhachis</name>
    <dbReference type="NCBI Taxonomy" id="1282883"/>
    <lineage>
        <taxon>Bacteria</taxon>
        <taxon>Bacillati</taxon>
        <taxon>Actinomycetota</taxon>
        <taxon>Actinomycetes</taxon>
        <taxon>Micromonosporales</taxon>
        <taxon>Micromonosporaceae</taxon>
        <taxon>Micromonospora</taxon>
    </lineage>
</organism>
<comment type="caution">
    <text evidence="2">The sequence shown here is derived from an EMBL/GenBank/DDBJ whole genome shotgun (WGS) entry which is preliminary data.</text>
</comment>
<reference evidence="2 3" key="1">
    <citation type="submission" date="2020-08" db="EMBL/GenBank/DDBJ databases">
        <title>Sequencing the genomes of 1000 actinobacteria strains.</title>
        <authorList>
            <person name="Klenk H.-P."/>
        </authorList>
    </citation>
    <scope>NUCLEOTIDE SEQUENCE [LARGE SCALE GENOMIC DNA]</scope>
    <source>
        <strain evidence="2 3">DSM 45886</strain>
    </source>
</reference>
<feature type="transmembrane region" description="Helical" evidence="1">
    <location>
        <begin position="55"/>
        <end position="77"/>
    </location>
</feature>
<keyword evidence="1" id="KW-0472">Membrane</keyword>
<gene>
    <name evidence="2" type="ORF">FHR38_003388</name>
</gene>
<feature type="transmembrane region" description="Helical" evidence="1">
    <location>
        <begin position="12"/>
        <end position="35"/>
    </location>
</feature>
<dbReference type="EMBL" id="JACHJW010000001">
    <property type="protein sequence ID" value="MBB4959655.1"/>
    <property type="molecule type" value="Genomic_DNA"/>
</dbReference>
<dbReference type="Pfam" id="PF13160">
    <property type="entry name" value="DUF3995"/>
    <property type="match status" value="1"/>
</dbReference>
<protein>
    <recommendedName>
        <fullName evidence="4">DUF3995 domain-containing protein</fullName>
    </recommendedName>
</protein>
<sequence length="186" mass="19883">MSRPDRARVGGYGAAVCAAAYGSMKLAQALGANALADKDPLPPHLREQLLARDPWFVASHWLLAGAAVVGVIVALATVRPWGTRVPRRLLLTIAWTLATFMIARSIGALGGGFVGDILLLTGVRPASVEHAELAHMLARWDLLLWSPFFLLWGLCWAAAGWRLSTASRGQAVFASCPGTRPHPSID</sequence>
<evidence type="ECO:0000313" key="2">
    <source>
        <dbReference type="EMBL" id="MBB4959655.1"/>
    </source>
</evidence>
<accession>A0A7W7STV5</accession>
<keyword evidence="3" id="KW-1185">Reference proteome</keyword>
<dbReference type="RefSeq" id="WP_184535553.1">
    <property type="nucleotide sequence ID" value="NZ_JACHJW010000001.1"/>
</dbReference>
<dbReference type="InterPro" id="IPR025058">
    <property type="entry name" value="DUF3995"/>
</dbReference>
<evidence type="ECO:0000313" key="3">
    <source>
        <dbReference type="Proteomes" id="UP000578819"/>
    </source>
</evidence>
<dbReference type="AlphaFoldDB" id="A0A7W7STV5"/>
<keyword evidence="1" id="KW-0812">Transmembrane</keyword>
<evidence type="ECO:0000256" key="1">
    <source>
        <dbReference type="SAM" id="Phobius"/>
    </source>
</evidence>
<proteinExistence type="predicted"/>
<keyword evidence="1" id="KW-1133">Transmembrane helix</keyword>
<evidence type="ECO:0008006" key="4">
    <source>
        <dbReference type="Google" id="ProtNLM"/>
    </source>
</evidence>
<name>A0A7W7STV5_9ACTN</name>